<reference evidence="1 2" key="1">
    <citation type="submission" date="2015-07" db="EMBL/GenBank/DDBJ databases">
        <title>The genome of Habropoda laboriosa.</title>
        <authorList>
            <person name="Pan H."/>
            <person name="Kapheim K."/>
        </authorList>
    </citation>
    <scope>NUCLEOTIDE SEQUENCE [LARGE SCALE GENOMIC DNA]</scope>
    <source>
        <strain evidence="1">0110345459</strain>
    </source>
</reference>
<dbReference type="EMBL" id="KQ414681">
    <property type="protein sequence ID" value="KOC63977.1"/>
    <property type="molecule type" value="Genomic_DNA"/>
</dbReference>
<feature type="non-terminal residue" evidence="1">
    <location>
        <position position="1"/>
    </location>
</feature>
<dbReference type="Proteomes" id="UP000053825">
    <property type="component" value="Unassembled WGS sequence"/>
</dbReference>
<dbReference type="InterPro" id="IPR036397">
    <property type="entry name" value="RNaseH_sf"/>
</dbReference>
<evidence type="ECO:0000313" key="2">
    <source>
        <dbReference type="Proteomes" id="UP000053825"/>
    </source>
</evidence>
<evidence type="ECO:0000313" key="1">
    <source>
        <dbReference type="EMBL" id="KOC63977.1"/>
    </source>
</evidence>
<keyword evidence="2" id="KW-1185">Reference proteome</keyword>
<evidence type="ECO:0008006" key="3">
    <source>
        <dbReference type="Google" id="ProtNLM"/>
    </source>
</evidence>
<name>A0A0L7QZK7_9HYME</name>
<dbReference type="AlphaFoldDB" id="A0A0L7QZK7"/>
<sequence>NNAPVRSVVLAKEFFKFKIDHELKPPLYSLDLSPSDFSLFPRVKSVVKGTHFQSVSEIHCNVCRLKVSTRNVVRGMGLMLECVCIVSRGLFSKWLHICLMFEIL</sequence>
<organism evidence="1 2">
    <name type="scientific">Habropoda laboriosa</name>
    <dbReference type="NCBI Taxonomy" id="597456"/>
    <lineage>
        <taxon>Eukaryota</taxon>
        <taxon>Metazoa</taxon>
        <taxon>Ecdysozoa</taxon>
        <taxon>Arthropoda</taxon>
        <taxon>Hexapoda</taxon>
        <taxon>Insecta</taxon>
        <taxon>Pterygota</taxon>
        <taxon>Neoptera</taxon>
        <taxon>Endopterygota</taxon>
        <taxon>Hymenoptera</taxon>
        <taxon>Apocrita</taxon>
        <taxon>Aculeata</taxon>
        <taxon>Apoidea</taxon>
        <taxon>Anthophila</taxon>
        <taxon>Apidae</taxon>
        <taxon>Habropoda</taxon>
    </lineage>
</organism>
<dbReference type="Gene3D" id="3.30.420.10">
    <property type="entry name" value="Ribonuclease H-like superfamily/Ribonuclease H"/>
    <property type="match status" value="1"/>
</dbReference>
<proteinExistence type="predicted"/>
<dbReference type="GO" id="GO:0003676">
    <property type="term" value="F:nucleic acid binding"/>
    <property type="evidence" value="ECO:0007669"/>
    <property type="project" value="InterPro"/>
</dbReference>
<protein>
    <recommendedName>
        <fullName evidence="3">Histone-lysine N-methyltransferase SETMAR</fullName>
    </recommendedName>
</protein>
<accession>A0A0L7QZK7</accession>
<gene>
    <name evidence="1" type="ORF">WH47_01292</name>
</gene>